<evidence type="ECO:0008006" key="3">
    <source>
        <dbReference type="Google" id="ProtNLM"/>
    </source>
</evidence>
<name>A0A7K1SUW0_9SPHI</name>
<dbReference type="EMBL" id="WPIK01000005">
    <property type="protein sequence ID" value="MVN21129.1"/>
    <property type="molecule type" value="Genomic_DNA"/>
</dbReference>
<dbReference type="Proteomes" id="UP000462014">
    <property type="component" value="Unassembled WGS sequence"/>
</dbReference>
<dbReference type="SUPFAM" id="SSF56925">
    <property type="entry name" value="OMPA-like"/>
    <property type="match status" value="1"/>
</dbReference>
<organism evidence="1 2">
    <name type="scientific">Mucilaginibacter arboris</name>
    <dbReference type="NCBI Taxonomy" id="2682090"/>
    <lineage>
        <taxon>Bacteria</taxon>
        <taxon>Pseudomonadati</taxon>
        <taxon>Bacteroidota</taxon>
        <taxon>Sphingobacteriia</taxon>
        <taxon>Sphingobacteriales</taxon>
        <taxon>Sphingobacteriaceae</taxon>
        <taxon>Mucilaginibacter</taxon>
    </lineage>
</organism>
<sequence length="156" mass="17223">MKKPLLLITLILIVFVPNSKLFAQSTYKTAVGLGIDFGNGGATVGPTIKHFFNDKNALQGEILLGDGYFSLGAFYQYHQSFKEAPELKWYLGVGPQVFLDGDANAAFALRPMAGLDYKIKTLPLSVNIDFRPIVFISDGLEFEAARFGFGLKYVFK</sequence>
<dbReference type="InterPro" id="IPR011250">
    <property type="entry name" value="OMP/PagP_B-barrel"/>
</dbReference>
<comment type="caution">
    <text evidence="1">The sequence shown here is derived from an EMBL/GenBank/DDBJ whole genome shotgun (WGS) entry which is preliminary data.</text>
</comment>
<protein>
    <recommendedName>
        <fullName evidence="3">Outer membrane insertion C-signal</fullName>
    </recommendedName>
</protein>
<evidence type="ECO:0000313" key="2">
    <source>
        <dbReference type="Proteomes" id="UP000462014"/>
    </source>
</evidence>
<dbReference type="RefSeq" id="WP_157565231.1">
    <property type="nucleotide sequence ID" value="NZ_WPIK01000005.1"/>
</dbReference>
<proteinExistence type="predicted"/>
<accession>A0A7K1SUW0</accession>
<keyword evidence="2" id="KW-1185">Reference proteome</keyword>
<gene>
    <name evidence="1" type="ORF">GO621_06235</name>
</gene>
<reference evidence="1 2" key="1">
    <citation type="submission" date="2019-12" db="EMBL/GenBank/DDBJ databases">
        <title>Mucilaginibacter sp. HMF7410 genome sequencing and assembly.</title>
        <authorList>
            <person name="Kang H."/>
            <person name="Cha I."/>
            <person name="Kim H."/>
            <person name="Joh K."/>
        </authorList>
    </citation>
    <scope>NUCLEOTIDE SEQUENCE [LARGE SCALE GENOMIC DNA]</scope>
    <source>
        <strain evidence="1 2">HMF7410</strain>
    </source>
</reference>
<dbReference type="AlphaFoldDB" id="A0A7K1SUW0"/>
<evidence type="ECO:0000313" key="1">
    <source>
        <dbReference type="EMBL" id="MVN21129.1"/>
    </source>
</evidence>